<feature type="domain" description="AAA+ ATPase" evidence="2">
    <location>
        <begin position="331"/>
        <end position="534"/>
    </location>
</feature>
<name>A0A380NLP8_9FIRM</name>
<dbReference type="GO" id="GO:0005524">
    <property type="term" value="F:ATP binding"/>
    <property type="evidence" value="ECO:0007669"/>
    <property type="project" value="InterPro"/>
</dbReference>
<sequence>MNEKVLDYDVLKIELTKYLFFTGKGGVGKTSLACATAVRLADNGYKVYLISTDPASNLQDIFERPLANEGTIIDEIPLLTVANLDPIEAASEYRESIVAPYRGILPDSAIKNMEEQLSGSCTVEIAAFNAFANFITNTDIASQYDYVIFDTAPTGHTLRMLQLPSAWSNFISNSTHGASCLGQLSGVGDKRAMYEEAVRVLADPKRTTLMLVTRPEESPLLEVSRAANELAELGVTHQILLINGVLIDADDDISQAFQNKQVRAMVQKASSLEDLDTYIIPLQAYTVSGIDSIRKLLSGETSFSNCKKEESVEFNDIHTIDAMVNDFIANQRKVIFTMGKGGVGKTTMAASIALKLVVKGFNVHVTTTDPAAHLEQVVSGTKNLTVSHIDEQAELKRYQEDVLAKAKAQGLSEDDIAYIAEDLRSPCTQEIAVFRAFAEIVERADNEIVVIDTAPTGHTLLLLDSTLSYHREVARTSGDIPKSVQNILPRLTGEETEVVIVTLPETTPVFEAKRLADDLARAHIKTKWWIVNNSFWKTKSTNHLLAYKGKNEIHWLNKVAQYAAGHIVVLPWHGASIKGDVLQKL</sequence>
<keyword evidence="3" id="KW-0378">Hydrolase</keyword>
<protein>
    <submittedName>
        <fullName evidence="3">Arsenical pump-driving ATPase</fullName>
        <ecNumber evidence="3">3.6.3.16</ecNumber>
    </submittedName>
</protein>
<dbReference type="OrthoDB" id="9780677at2"/>
<dbReference type="RefSeq" id="WP_115310329.1">
    <property type="nucleotide sequence ID" value="NZ_UHIO01000001.1"/>
</dbReference>
<dbReference type="PANTHER" id="PTHR10803:SF3">
    <property type="entry name" value="ATPASE GET3"/>
    <property type="match status" value="1"/>
</dbReference>
<feature type="domain" description="AAA+ ATPase" evidence="2">
    <location>
        <begin position="15"/>
        <end position="236"/>
    </location>
</feature>
<dbReference type="Pfam" id="PF02374">
    <property type="entry name" value="ArsA_ATPase"/>
    <property type="match status" value="3"/>
</dbReference>
<dbReference type="NCBIfam" id="TIGR04291">
    <property type="entry name" value="arsen_driv_ArsA"/>
    <property type="match status" value="1"/>
</dbReference>
<dbReference type="EMBL" id="UHIO01000001">
    <property type="protein sequence ID" value="SUP43380.1"/>
    <property type="molecule type" value="Genomic_DNA"/>
</dbReference>
<evidence type="ECO:0000313" key="3">
    <source>
        <dbReference type="EMBL" id="SUP43380.1"/>
    </source>
</evidence>
<organism evidence="3 4">
    <name type="scientific">Veillonella criceti</name>
    <dbReference type="NCBI Taxonomy" id="103891"/>
    <lineage>
        <taxon>Bacteria</taxon>
        <taxon>Bacillati</taxon>
        <taxon>Bacillota</taxon>
        <taxon>Negativicutes</taxon>
        <taxon>Veillonellales</taxon>
        <taxon>Veillonellaceae</taxon>
        <taxon>Veillonella</taxon>
    </lineage>
</organism>
<evidence type="ECO:0000256" key="1">
    <source>
        <dbReference type="ARBA" id="ARBA00011040"/>
    </source>
</evidence>
<evidence type="ECO:0000313" key="4">
    <source>
        <dbReference type="Proteomes" id="UP000255367"/>
    </source>
</evidence>
<evidence type="ECO:0000259" key="2">
    <source>
        <dbReference type="SMART" id="SM00382"/>
    </source>
</evidence>
<dbReference type="GO" id="GO:0016887">
    <property type="term" value="F:ATP hydrolysis activity"/>
    <property type="evidence" value="ECO:0007669"/>
    <property type="project" value="InterPro"/>
</dbReference>
<dbReference type="PIRSF" id="PIRSF001327">
    <property type="entry name" value="Arsenical_pump-driving_ATPase"/>
    <property type="match status" value="1"/>
</dbReference>
<dbReference type="InterPro" id="IPR016300">
    <property type="entry name" value="ATPase_ArsA/GET3"/>
</dbReference>
<dbReference type="InterPro" id="IPR003593">
    <property type="entry name" value="AAA+_ATPase"/>
</dbReference>
<dbReference type="InterPro" id="IPR025723">
    <property type="entry name" value="ArsA/GET3_ATPase-like"/>
</dbReference>
<gene>
    <name evidence="3" type="primary">arsA</name>
    <name evidence="3" type="ORF">NCTC12020_01161</name>
</gene>
<dbReference type="NCBIfam" id="TIGR00345">
    <property type="entry name" value="GET3_arsA_TRC40"/>
    <property type="match status" value="1"/>
</dbReference>
<dbReference type="CDD" id="cd02035">
    <property type="entry name" value="ArsA"/>
    <property type="match status" value="2"/>
</dbReference>
<dbReference type="Proteomes" id="UP000255367">
    <property type="component" value="Unassembled WGS sequence"/>
</dbReference>
<dbReference type="InterPro" id="IPR027417">
    <property type="entry name" value="P-loop_NTPase"/>
</dbReference>
<dbReference type="SUPFAM" id="SSF52540">
    <property type="entry name" value="P-loop containing nucleoside triphosphate hydrolases"/>
    <property type="match status" value="2"/>
</dbReference>
<dbReference type="SMART" id="SM00382">
    <property type="entry name" value="AAA"/>
    <property type="match status" value="2"/>
</dbReference>
<reference evidence="3 4" key="1">
    <citation type="submission" date="2018-06" db="EMBL/GenBank/DDBJ databases">
        <authorList>
            <consortium name="Pathogen Informatics"/>
            <person name="Doyle S."/>
        </authorList>
    </citation>
    <scope>NUCLEOTIDE SEQUENCE [LARGE SCALE GENOMIC DNA]</scope>
    <source>
        <strain evidence="3 4">NCTC12020</strain>
    </source>
</reference>
<proteinExistence type="inferred from homology"/>
<comment type="similarity">
    <text evidence="1">Belongs to the arsA ATPase family.</text>
</comment>
<keyword evidence="4" id="KW-1185">Reference proteome</keyword>
<dbReference type="AlphaFoldDB" id="A0A380NLP8"/>
<dbReference type="GO" id="GO:0015446">
    <property type="term" value="F:ATPase-coupled arsenite transmembrane transporter activity"/>
    <property type="evidence" value="ECO:0007669"/>
    <property type="project" value="InterPro"/>
</dbReference>
<dbReference type="Gene3D" id="3.40.50.300">
    <property type="entry name" value="P-loop containing nucleotide triphosphate hydrolases"/>
    <property type="match status" value="2"/>
</dbReference>
<accession>A0A380NLP8</accession>
<dbReference type="EC" id="3.6.3.16" evidence="3"/>
<dbReference type="InterPro" id="IPR027541">
    <property type="entry name" value="Ars_ATPase"/>
</dbReference>
<dbReference type="PANTHER" id="PTHR10803">
    <property type="entry name" value="ARSENICAL PUMP-DRIVING ATPASE ARSENITE-TRANSLOCATING ATPASE"/>
    <property type="match status" value="1"/>
</dbReference>